<dbReference type="SUPFAM" id="SSF53335">
    <property type="entry name" value="S-adenosyl-L-methionine-dependent methyltransferases"/>
    <property type="match status" value="1"/>
</dbReference>
<dbReference type="KEGG" id="vg:10327689"/>
<name>E3SLU8_9CAUD</name>
<dbReference type="EMBL" id="GU071099">
    <property type="protein sequence ID" value="ADO98446.1"/>
    <property type="molecule type" value="Genomic_DNA"/>
</dbReference>
<dbReference type="Proteomes" id="UP000006528">
    <property type="component" value="Segment"/>
</dbReference>
<evidence type="ECO:0000313" key="2">
    <source>
        <dbReference type="Proteomes" id="UP000006528"/>
    </source>
</evidence>
<dbReference type="Gene3D" id="3.40.50.150">
    <property type="entry name" value="Vaccinia Virus protein VP39"/>
    <property type="match status" value="1"/>
</dbReference>
<gene>
    <name evidence="1" type="ORF">PRSM4_062</name>
</gene>
<protein>
    <recommendedName>
        <fullName evidence="3">DNA methyltransferase</fullName>
    </recommendedName>
</protein>
<evidence type="ECO:0000313" key="1">
    <source>
        <dbReference type="EMBL" id="ADO98446.1"/>
    </source>
</evidence>
<evidence type="ECO:0008006" key="3">
    <source>
        <dbReference type="Google" id="ProtNLM"/>
    </source>
</evidence>
<reference evidence="1 2" key="1">
    <citation type="journal article" date="2010" name="Environ. Microbiol.">
        <title>Genomic analysis of oceanic cyanobacterial myoviruses compared with T4-like myoviruses from diverse hosts and environments.</title>
        <authorList>
            <person name="Sullivan M.B."/>
            <person name="Huang K.H."/>
            <person name="Ignacio-Espinoza J.C."/>
            <person name="Berlin A.M."/>
            <person name="Kelly L."/>
            <person name="Weigele P.R."/>
            <person name="DeFrancesco A.S."/>
            <person name="Kern S.E."/>
            <person name="Thompson L.R."/>
            <person name="Young S."/>
            <person name="Yandava C."/>
            <person name="Fu R."/>
            <person name="Krastins B."/>
            <person name="Chase M."/>
            <person name="Sarracino D."/>
            <person name="Osburne M.S."/>
            <person name="Henn M.R."/>
            <person name="Chisholm S.W."/>
        </authorList>
    </citation>
    <scope>NUCLEOTIDE SEQUENCE [LARGE SCALE GENOMIC DNA]</scope>
    <source>
        <strain evidence="1">9303-10a</strain>
    </source>
</reference>
<dbReference type="PRINTS" id="PR00507">
    <property type="entry name" value="N12N6MTFRASE"/>
</dbReference>
<dbReference type="GO" id="GO:0008168">
    <property type="term" value="F:methyltransferase activity"/>
    <property type="evidence" value="ECO:0007669"/>
    <property type="project" value="InterPro"/>
</dbReference>
<dbReference type="GeneID" id="10327689"/>
<accession>E3SLU8</accession>
<sequence>MRAFCPPKNTPEKDIVMTPEYLAKEIINHFNPTGRILDPSRGEGAFYDNYDTDNKDWCELGEGRDFLQYQKKVDWIITNPPWSMMQQFLVHGMEVADNIVYLTTINHYTTKRRIRDMREYNFAIKEIYNVPTPTKPWPQLGFQLAAVHTQRDYKGNIKFSYSPDLS</sequence>
<proteinExistence type="predicted"/>
<dbReference type="RefSeq" id="YP_004323191.1">
    <property type="nucleotide sequence ID" value="NC_015283.1"/>
</dbReference>
<organism evidence="1 2">
    <name type="scientific">Prochlorococcus phage P-RSM4</name>
    <dbReference type="NCBI Taxonomy" id="444862"/>
    <lineage>
        <taxon>Viruses</taxon>
        <taxon>Duplodnaviria</taxon>
        <taxon>Heunggongvirae</taxon>
        <taxon>Uroviricota</taxon>
        <taxon>Caudoviricetes</taxon>
        <taxon>Pantevenvirales</taxon>
        <taxon>Kyanoviridae</taxon>
        <taxon>Thaumasvirus</taxon>
        <taxon>Thaumasvirus stim4</taxon>
    </lineage>
</organism>
<dbReference type="InterPro" id="IPR029063">
    <property type="entry name" value="SAM-dependent_MTases_sf"/>
</dbReference>
<dbReference type="PROSITE" id="PS00092">
    <property type="entry name" value="N6_MTASE"/>
    <property type="match status" value="1"/>
</dbReference>
<dbReference type="OrthoDB" id="12331at10239"/>
<dbReference type="GO" id="GO:0003676">
    <property type="term" value="F:nucleic acid binding"/>
    <property type="evidence" value="ECO:0007669"/>
    <property type="project" value="InterPro"/>
</dbReference>
<dbReference type="InterPro" id="IPR002052">
    <property type="entry name" value="DNA_methylase_N6_adenine_CS"/>
</dbReference>
<dbReference type="GO" id="GO:0032259">
    <property type="term" value="P:methylation"/>
    <property type="evidence" value="ECO:0007669"/>
    <property type="project" value="InterPro"/>
</dbReference>